<evidence type="ECO:0000256" key="1">
    <source>
        <dbReference type="SAM" id="MobiDB-lite"/>
    </source>
</evidence>
<feature type="region of interest" description="Disordered" evidence="1">
    <location>
        <begin position="1"/>
        <end position="32"/>
    </location>
</feature>
<protein>
    <submittedName>
        <fullName evidence="2">Uncharacterized protein</fullName>
    </submittedName>
</protein>
<dbReference type="AlphaFoldDB" id="A0A382M6H7"/>
<sequence length="209" mass="22323">RRVVRQDQAGQRPRRVRAHGTDPPVRGRNRRRRCGAEVPDAVGVCHAVGLRQPHAGIARGPRRVHLIVPSSQRRPTAAHRGRRRAYRSTGSADRDGGHAVPWPEAMAGDRHGRAAGAQAVSGGRAGCRDERRGILQDRGTAPGAGGGPFTDRHRARHEVRATDRPQGHGAARGQGSDGGFHGGGAERPPRDRVLSGHCPGARGGRHCQL</sequence>
<accession>A0A382M6H7</accession>
<gene>
    <name evidence="2" type="ORF">METZ01_LOCUS297498</name>
</gene>
<evidence type="ECO:0000313" key="2">
    <source>
        <dbReference type="EMBL" id="SVC44644.1"/>
    </source>
</evidence>
<dbReference type="EMBL" id="UINC01091684">
    <property type="protein sequence ID" value="SVC44644.1"/>
    <property type="molecule type" value="Genomic_DNA"/>
</dbReference>
<reference evidence="2" key="1">
    <citation type="submission" date="2018-05" db="EMBL/GenBank/DDBJ databases">
        <authorList>
            <person name="Lanie J.A."/>
            <person name="Ng W.-L."/>
            <person name="Kazmierczak K.M."/>
            <person name="Andrzejewski T.M."/>
            <person name="Davidsen T.M."/>
            <person name="Wayne K.J."/>
            <person name="Tettelin H."/>
            <person name="Glass J.I."/>
            <person name="Rusch D."/>
            <person name="Podicherti R."/>
            <person name="Tsui H.-C.T."/>
            <person name="Winkler M.E."/>
        </authorList>
    </citation>
    <scope>NUCLEOTIDE SEQUENCE</scope>
</reference>
<name>A0A382M6H7_9ZZZZ</name>
<feature type="compositionally biased region" description="Basic and acidic residues" evidence="1">
    <location>
        <begin position="126"/>
        <end position="135"/>
    </location>
</feature>
<feature type="non-terminal residue" evidence="2">
    <location>
        <position position="1"/>
    </location>
</feature>
<feature type="compositionally biased region" description="Gly residues" evidence="1">
    <location>
        <begin position="170"/>
        <end position="185"/>
    </location>
</feature>
<feature type="compositionally biased region" description="Basic residues" evidence="1">
    <location>
        <begin position="76"/>
        <end position="86"/>
    </location>
</feature>
<proteinExistence type="predicted"/>
<organism evidence="2">
    <name type="scientific">marine metagenome</name>
    <dbReference type="NCBI Taxonomy" id="408172"/>
    <lineage>
        <taxon>unclassified sequences</taxon>
        <taxon>metagenomes</taxon>
        <taxon>ecological metagenomes</taxon>
    </lineage>
</organism>
<feature type="region of interest" description="Disordered" evidence="1">
    <location>
        <begin position="69"/>
        <end position="209"/>
    </location>
</feature>
<feature type="non-terminal residue" evidence="2">
    <location>
        <position position="209"/>
    </location>
</feature>